<evidence type="ECO:0000259" key="2">
    <source>
        <dbReference type="Pfam" id="PF01464"/>
    </source>
</evidence>
<dbReference type="Pfam" id="PF01464">
    <property type="entry name" value="SLT"/>
    <property type="match status" value="1"/>
</dbReference>
<proteinExistence type="predicted"/>
<feature type="region of interest" description="Disordered" evidence="1">
    <location>
        <begin position="1"/>
        <end position="39"/>
    </location>
</feature>
<feature type="domain" description="Transglycosylase SLT" evidence="2">
    <location>
        <begin position="76"/>
        <end position="190"/>
    </location>
</feature>
<dbReference type="SUPFAM" id="SSF53955">
    <property type="entry name" value="Lysozyme-like"/>
    <property type="match status" value="1"/>
</dbReference>
<accession>A0ABP4YDC3</accession>
<keyword evidence="4" id="KW-1185">Reference proteome</keyword>
<evidence type="ECO:0000313" key="3">
    <source>
        <dbReference type="EMBL" id="GAA1806023.1"/>
    </source>
</evidence>
<gene>
    <name evidence="3" type="ORF">GCM10009682_29820</name>
</gene>
<dbReference type="InterPro" id="IPR023346">
    <property type="entry name" value="Lysozyme-like_dom_sf"/>
</dbReference>
<sequence length="223" mass="23545">MVPIPSTKPPKKDLPPPPGNTGGGATVGPNCPKKTGTDASRTAVRNALVAAGAREYWPDAAYPPAGYDGELPAITVPANLMKAIAWQESGWQSTIVACDGGIGTMQVMPGTAEWLNGRFGPDYNVNTLAGNVALGAEYLQWEIVYFGIFYFGDFDLDAAAPVGPDGAELTLRDVVVAGYNVGAGAVENRGDPDDPDDDYLQIPNQRYVDNVTALMTECVCLSY</sequence>
<reference evidence="4" key="1">
    <citation type="journal article" date="2019" name="Int. J. Syst. Evol. Microbiol.">
        <title>The Global Catalogue of Microorganisms (GCM) 10K type strain sequencing project: providing services to taxonomists for standard genome sequencing and annotation.</title>
        <authorList>
            <consortium name="The Broad Institute Genomics Platform"/>
            <consortium name="The Broad Institute Genome Sequencing Center for Infectious Disease"/>
            <person name="Wu L."/>
            <person name="Ma J."/>
        </authorList>
    </citation>
    <scope>NUCLEOTIDE SEQUENCE [LARGE SCALE GENOMIC DNA]</scope>
    <source>
        <strain evidence="4">JCM 13250</strain>
    </source>
</reference>
<comment type="caution">
    <text evidence="3">The sequence shown here is derived from an EMBL/GenBank/DDBJ whole genome shotgun (WGS) entry which is preliminary data.</text>
</comment>
<dbReference type="Gene3D" id="1.10.530.10">
    <property type="match status" value="1"/>
</dbReference>
<protein>
    <recommendedName>
        <fullName evidence="2">Transglycosylase SLT domain-containing protein</fullName>
    </recommendedName>
</protein>
<dbReference type="InterPro" id="IPR008258">
    <property type="entry name" value="Transglycosylase_SLT_dom_1"/>
</dbReference>
<dbReference type="CDD" id="cd00254">
    <property type="entry name" value="LT-like"/>
    <property type="match status" value="1"/>
</dbReference>
<name>A0ABP4YDC3_9ACTN</name>
<organism evidence="3 4">
    <name type="scientific">Luedemannella flava</name>
    <dbReference type="NCBI Taxonomy" id="349316"/>
    <lineage>
        <taxon>Bacteria</taxon>
        <taxon>Bacillati</taxon>
        <taxon>Actinomycetota</taxon>
        <taxon>Actinomycetes</taxon>
        <taxon>Micromonosporales</taxon>
        <taxon>Micromonosporaceae</taxon>
        <taxon>Luedemannella</taxon>
    </lineage>
</organism>
<dbReference type="EMBL" id="BAAALT010000080">
    <property type="protein sequence ID" value="GAA1806023.1"/>
    <property type="molecule type" value="Genomic_DNA"/>
</dbReference>
<dbReference type="Proteomes" id="UP001500218">
    <property type="component" value="Unassembled WGS sequence"/>
</dbReference>
<evidence type="ECO:0000313" key="4">
    <source>
        <dbReference type="Proteomes" id="UP001500218"/>
    </source>
</evidence>
<evidence type="ECO:0000256" key="1">
    <source>
        <dbReference type="SAM" id="MobiDB-lite"/>
    </source>
</evidence>